<dbReference type="InterPro" id="IPR001611">
    <property type="entry name" value="Leu-rich_rpt"/>
</dbReference>
<sequence>MNKMPSLVELNLSGCKSILSRNLYCLKTAFQNLKIFSLAKVFLSDDDGALLVQTLPSTLISLDLSFNPIAKSTIRALLPNSKNFTSFHLKSLSLGYCRCIDWMDLAYVVTGLYKHLEYLSIPGCFQLDQSFLDILLSSPFFSSSSTLYNSNRKSIGIVALKTLDISFCSQFLSSSTLSKINQNCKFQILKNNIKGFNHNHIYNYLN</sequence>
<dbReference type="SUPFAM" id="SSF52047">
    <property type="entry name" value="RNI-like"/>
    <property type="match status" value="1"/>
</dbReference>
<protein>
    <submittedName>
        <fullName evidence="1">Uncharacterized protein</fullName>
    </submittedName>
</protein>
<dbReference type="Gene3D" id="3.80.10.10">
    <property type="entry name" value="Ribonuclease Inhibitor"/>
    <property type="match status" value="1"/>
</dbReference>
<dbReference type="EMBL" id="GL871606">
    <property type="protein sequence ID" value="EGC28536.1"/>
    <property type="molecule type" value="Genomic_DNA"/>
</dbReference>
<dbReference type="GeneID" id="10510741"/>
<gene>
    <name evidence="1" type="ORF">DICPUDRAFT_93312</name>
</gene>
<proteinExistence type="predicted"/>
<reference evidence="2" key="1">
    <citation type="journal article" date="2011" name="Genome Biol.">
        <title>Comparative genomics of the social amoebae Dictyostelium discoideum and Dictyostelium purpureum.</title>
        <authorList>
            <consortium name="US DOE Joint Genome Institute (JGI-PGF)"/>
            <person name="Sucgang R."/>
            <person name="Kuo A."/>
            <person name="Tian X."/>
            <person name="Salerno W."/>
            <person name="Parikh A."/>
            <person name="Feasley C.L."/>
            <person name="Dalin E."/>
            <person name="Tu H."/>
            <person name="Huang E."/>
            <person name="Barry K."/>
            <person name="Lindquist E."/>
            <person name="Shapiro H."/>
            <person name="Bruce D."/>
            <person name="Schmutz J."/>
            <person name="Salamov A."/>
            <person name="Fey P."/>
            <person name="Gaudet P."/>
            <person name="Anjard C."/>
            <person name="Babu M.M."/>
            <person name="Basu S."/>
            <person name="Bushmanova Y."/>
            <person name="van der Wel H."/>
            <person name="Katoh-Kurasawa M."/>
            <person name="Dinh C."/>
            <person name="Coutinho P.M."/>
            <person name="Saito T."/>
            <person name="Elias M."/>
            <person name="Schaap P."/>
            <person name="Kay R.R."/>
            <person name="Henrissat B."/>
            <person name="Eichinger L."/>
            <person name="Rivero F."/>
            <person name="Putnam N.H."/>
            <person name="West C.M."/>
            <person name="Loomis W.F."/>
            <person name="Chisholm R.L."/>
            <person name="Shaulsky G."/>
            <person name="Strassmann J.E."/>
            <person name="Queller D.C."/>
            <person name="Kuspa A."/>
            <person name="Grigoriev I.V."/>
        </authorList>
    </citation>
    <scope>NUCLEOTIDE SEQUENCE [LARGE SCALE GENOMIC DNA]</scope>
    <source>
        <strain evidence="2">QSDP1</strain>
    </source>
</reference>
<organism evidence="1 2">
    <name type="scientific">Dictyostelium purpureum</name>
    <name type="common">Slime mold</name>
    <dbReference type="NCBI Taxonomy" id="5786"/>
    <lineage>
        <taxon>Eukaryota</taxon>
        <taxon>Amoebozoa</taxon>
        <taxon>Evosea</taxon>
        <taxon>Eumycetozoa</taxon>
        <taxon>Dictyostelia</taxon>
        <taxon>Dictyosteliales</taxon>
        <taxon>Dictyosteliaceae</taxon>
        <taxon>Dictyostelium</taxon>
    </lineage>
</organism>
<dbReference type="KEGG" id="dpp:DICPUDRAFT_93312"/>
<evidence type="ECO:0000313" key="2">
    <source>
        <dbReference type="Proteomes" id="UP000001064"/>
    </source>
</evidence>
<dbReference type="STRING" id="5786.F1A5J7"/>
<keyword evidence="2" id="KW-1185">Reference proteome</keyword>
<dbReference type="OrthoDB" id="20250at2759"/>
<evidence type="ECO:0000313" key="1">
    <source>
        <dbReference type="EMBL" id="EGC28536.1"/>
    </source>
</evidence>
<dbReference type="InParanoid" id="F1A5J7"/>
<dbReference type="RefSeq" id="XP_003294941.1">
    <property type="nucleotide sequence ID" value="XM_003294893.1"/>
</dbReference>
<dbReference type="InterPro" id="IPR032675">
    <property type="entry name" value="LRR_dom_sf"/>
</dbReference>
<name>F1A5J7_DICPU</name>
<dbReference type="Proteomes" id="UP000001064">
    <property type="component" value="Unassembled WGS sequence"/>
</dbReference>
<accession>F1A5J7</accession>
<dbReference type="Pfam" id="PF13516">
    <property type="entry name" value="LRR_6"/>
    <property type="match status" value="1"/>
</dbReference>
<dbReference type="AlphaFoldDB" id="F1A5J7"/>
<dbReference type="VEuPathDB" id="AmoebaDB:DICPUDRAFT_93312"/>